<keyword evidence="3" id="KW-1003">Cell membrane</keyword>
<dbReference type="PANTHER" id="PTHR30193:SF37">
    <property type="entry name" value="INNER MEMBRANE ABC TRANSPORTER PERMEASE PROTEIN YCJO"/>
    <property type="match status" value="1"/>
</dbReference>
<feature type="compositionally biased region" description="Basic residues" evidence="8">
    <location>
        <begin position="30"/>
        <end position="41"/>
    </location>
</feature>
<protein>
    <submittedName>
        <fullName evidence="10">Sugar ABC transporter permease</fullName>
    </submittedName>
</protein>
<dbReference type="SUPFAM" id="SSF161098">
    <property type="entry name" value="MetI-like"/>
    <property type="match status" value="1"/>
</dbReference>
<keyword evidence="4 7" id="KW-0812">Transmembrane</keyword>
<evidence type="ECO:0000256" key="1">
    <source>
        <dbReference type="ARBA" id="ARBA00004651"/>
    </source>
</evidence>
<proteinExistence type="inferred from homology"/>
<name>A0A917B7P8_HALAA</name>
<evidence type="ECO:0000256" key="3">
    <source>
        <dbReference type="ARBA" id="ARBA00022475"/>
    </source>
</evidence>
<dbReference type="GO" id="GO:0005886">
    <property type="term" value="C:plasma membrane"/>
    <property type="evidence" value="ECO:0007669"/>
    <property type="project" value="UniProtKB-SubCell"/>
</dbReference>
<organism evidence="10 11">
    <name type="scientific">Halobacillus andaensis</name>
    <dbReference type="NCBI Taxonomy" id="1176239"/>
    <lineage>
        <taxon>Bacteria</taxon>
        <taxon>Bacillati</taxon>
        <taxon>Bacillota</taxon>
        <taxon>Bacilli</taxon>
        <taxon>Bacillales</taxon>
        <taxon>Bacillaceae</taxon>
        <taxon>Halobacillus</taxon>
    </lineage>
</organism>
<dbReference type="PANTHER" id="PTHR30193">
    <property type="entry name" value="ABC TRANSPORTER PERMEASE PROTEIN"/>
    <property type="match status" value="1"/>
</dbReference>
<dbReference type="InterPro" id="IPR035906">
    <property type="entry name" value="MetI-like_sf"/>
</dbReference>
<feature type="transmembrane region" description="Helical" evidence="7">
    <location>
        <begin position="248"/>
        <end position="268"/>
    </location>
</feature>
<reference evidence="10" key="2">
    <citation type="submission" date="2020-09" db="EMBL/GenBank/DDBJ databases">
        <authorList>
            <person name="Sun Q."/>
            <person name="Zhou Y."/>
        </authorList>
    </citation>
    <scope>NUCLEOTIDE SEQUENCE</scope>
    <source>
        <strain evidence="10">CGMCC 1.12153</strain>
    </source>
</reference>
<evidence type="ECO:0000256" key="6">
    <source>
        <dbReference type="ARBA" id="ARBA00023136"/>
    </source>
</evidence>
<keyword evidence="6 7" id="KW-0472">Membrane</keyword>
<feature type="compositionally biased region" description="Polar residues" evidence="8">
    <location>
        <begin position="1"/>
        <end position="15"/>
    </location>
</feature>
<evidence type="ECO:0000256" key="5">
    <source>
        <dbReference type="ARBA" id="ARBA00022989"/>
    </source>
</evidence>
<feature type="transmembrane region" description="Helical" evidence="7">
    <location>
        <begin position="112"/>
        <end position="133"/>
    </location>
</feature>
<dbReference type="Pfam" id="PF00528">
    <property type="entry name" value="BPD_transp_1"/>
    <property type="match status" value="1"/>
</dbReference>
<sequence>MKKSNSSSAEQLDTNANHDPRGRLQVADKKPHRKKKRMKSQKFREAATGYFFLAPALILLGIFLLYPMGAAFYYSFTDFYILTPNDISFIGFENFSYIWNDAEFRQAFWNTVYFAAIVVPVQLTVALGLALLINKKIRFRVFFRTAFFSPVVMSLVVVSILWTFMYNPNEGLINELLGLFGIPAQPFLNSPDQAMNSIIVMSVWQGAGFQMMIFLAGLQNIPTHLYEAADIDGASKWQKFLHVTLPGLRNIALFIFITITIAAFKLLVQPMIMTQGGPLGTTKSLVYHIYETGFNYRDVGYASAMAVVFTVIVLAVTIIQRMLTREEGGV</sequence>
<dbReference type="SUPFAM" id="SSF160964">
    <property type="entry name" value="MalF N-terminal region-like"/>
    <property type="match status" value="1"/>
</dbReference>
<dbReference type="PROSITE" id="PS50928">
    <property type="entry name" value="ABC_TM1"/>
    <property type="match status" value="1"/>
</dbReference>
<feature type="transmembrane region" description="Helical" evidence="7">
    <location>
        <begin position="299"/>
        <end position="319"/>
    </location>
</feature>
<dbReference type="InterPro" id="IPR051393">
    <property type="entry name" value="ABC_transporter_permease"/>
</dbReference>
<keyword evidence="2 7" id="KW-0813">Transport</keyword>
<gene>
    <name evidence="10" type="primary">ABC-MSP</name>
    <name evidence="10" type="ORF">GCM10010954_31690</name>
</gene>
<dbReference type="RefSeq" id="WP_373868114.1">
    <property type="nucleotide sequence ID" value="NZ_BMEL01000004.1"/>
</dbReference>
<feature type="transmembrane region" description="Helical" evidence="7">
    <location>
        <begin position="145"/>
        <end position="165"/>
    </location>
</feature>
<dbReference type="CDD" id="cd06261">
    <property type="entry name" value="TM_PBP2"/>
    <property type="match status" value="1"/>
</dbReference>
<dbReference type="InterPro" id="IPR000515">
    <property type="entry name" value="MetI-like"/>
</dbReference>
<dbReference type="Proteomes" id="UP000660110">
    <property type="component" value="Unassembled WGS sequence"/>
</dbReference>
<dbReference type="GO" id="GO:0055085">
    <property type="term" value="P:transmembrane transport"/>
    <property type="evidence" value="ECO:0007669"/>
    <property type="project" value="InterPro"/>
</dbReference>
<feature type="domain" description="ABC transmembrane type-1" evidence="9">
    <location>
        <begin position="108"/>
        <end position="320"/>
    </location>
</feature>
<dbReference type="EMBL" id="BMEL01000004">
    <property type="protein sequence ID" value="GGF30231.1"/>
    <property type="molecule type" value="Genomic_DNA"/>
</dbReference>
<reference evidence="10" key="1">
    <citation type="journal article" date="2014" name="Int. J. Syst. Evol. Microbiol.">
        <title>Complete genome sequence of Corynebacterium casei LMG S-19264T (=DSM 44701T), isolated from a smear-ripened cheese.</title>
        <authorList>
            <consortium name="US DOE Joint Genome Institute (JGI-PGF)"/>
            <person name="Walter F."/>
            <person name="Albersmeier A."/>
            <person name="Kalinowski J."/>
            <person name="Ruckert C."/>
        </authorList>
    </citation>
    <scope>NUCLEOTIDE SEQUENCE</scope>
    <source>
        <strain evidence="10">CGMCC 1.12153</strain>
    </source>
</reference>
<feature type="compositionally biased region" description="Basic and acidic residues" evidence="8">
    <location>
        <begin position="16"/>
        <end position="29"/>
    </location>
</feature>
<comment type="similarity">
    <text evidence="7">Belongs to the binding-protein-dependent transport system permease family.</text>
</comment>
<evidence type="ECO:0000256" key="7">
    <source>
        <dbReference type="RuleBase" id="RU363032"/>
    </source>
</evidence>
<comment type="caution">
    <text evidence="10">The sequence shown here is derived from an EMBL/GenBank/DDBJ whole genome shotgun (WGS) entry which is preliminary data.</text>
</comment>
<evidence type="ECO:0000259" key="9">
    <source>
        <dbReference type="PROSITE" id="PS50928"/>
    </source>
</evidence>
<keyword evidence="5 7" id="KW-1133">Transmembrane helix</keyword>
<accession>A0A917B7P8</accession>
<evidence type="ECO:0000313" key="11">
    <source>
        <dbReference type="Proteomes" id="UP000660110"/>
    </source>
</evidence>
<evidence type="ECO:0000313" key="10">
    <source>
        <dbReference type="EMBL" id="GGF30231.1"/>
    </source>
</evidence>
<evidence type="ECO:0000256" key="2">
    <source>
        <dbReference type="ARBA" id="ARBA00022448"/>
    </source>
</evidence>
<evidence type="ECO:0000256" key="8">
    <source>
        <dbReference type="SAM" id="MobiDB-lite"/>
    </source>
</evidence>
<feature type="region of interest" description="Disordered" evidence="8">
    <location>
        <begin position="1"/>
        <end position="41"/>
    </location>
</feature>
<feature type="transmembrane region" description="Helical" evidence="7">
    <location>
        <begin position="43"/>
        <end position="66"/>
    </location>
</feature>
<keyword evidence="11" id="KW-1185">Reference proteome</keyword>
<evidence type="ECO:0000256" key="4">
    <source>
        <dbReference type="ARBA" id="ARBA00022692"/>
    </source>
</evidence>
<dbReference type="Gene3D" id="1.10.3720.10">
    <property type="entry name" value="MetI-like"/>
    <property type="match status" value="1"/>
</dbReference>
<feature type="transmembrane region" description="Helical" evidence="7">
    <location>
        <begin position="198"/>
        <end position="218"/>
    </location>
</feature>
<dbReference type="AlphaFoldDB" id="A0A917B7P8"/>
<comment type="subcellular location">
    <subcellularLocation>
        <location evidence="1 7">Cell membrane</location>
        <topology evidence="1 7">Multi-pass membrane protein</topology>
    </subcellularLocation>
</comment>